<organism evidence="7 8">
    <name type="scientific">Oikopleura dioica</name>
    <name type="common">Tunicate</name>
    <dbReference type="NCBI Taxonomy" id="34765"/>
    <lineage>
        <taxon>Eukaryota</taxon>
        <taxon>Metazoa</taxon>
        <taxon>Chordata</taxon>
        <taxon>Tunicata</taxon>
        <taxon>Appendicularia</taxon>
        <taxon>Copelata</taxon>
        <taxon>Oikopleuridae</taxon>
        <taxon>Oikopleura</taxon>
    </lineage>
</organism>
<evidence type="ECO:0000256" key="3">
    <source>
        <dbReference type="ARBA" id="ARBA00022833"/>
    </source>
</evidence>
<evidence type="ECO:0000256" key="2">
    <source>
        <dbReference type="ARBA" id="ARBA00022771"/>
    </source>
</evidence>
<dbReference type="SMART" id="SM00184">
    <property type="entry name" value="RING"/>
    <property type="match status" value="1"/>
</dbReference>
<keyword evidence="1" id="KW-0479">Metal-binding</keyword>
<keyword evidence="2 4" id="KW-0863">Zinc-finger</keyword>
<evidence type="ECO:0000256" key="1">
    <source>
        <dbReference type="ARBA" id="ARBA00022723"/>
    </source>
</evidence>
<dbReference type="SUPFAM" id="SSF57850">
    <property type="entry name" value="RING/U-box"/>
    <property type="match status" value="1"/>
</dbReference>
<dbReference type="InterPro" id="IPR001841">
    <property type="entry name" value="Znf_RING"/>
</dbReference>
<evidence type="ECO:0000256" key="4">
    <source>
        <dbReference type="PROSITE-ProRule" id="PRU00175"/>
    </source>
</evidence>
<sequence length="143" mass="16426">MAKIDDANGEVRYAEKKVSEAEEALARARENEVVPRKKRRSAESDYEDLSELLGKSEKRVLIVTKFAFKHHDEPEAKRAKPIEDENKPQCKICLYPFDEDHPEAVIIPCGHKACFTCINDLPQKNCPSCRAEFKDNNVYKVFN</sequence>
<keyword evidence="5" id="KW-0175">Coiled coil</keyword>
<evidence type="ECO:0000259" key="6">
    <source>
        <dbReference type="PROSITE" id="PS50089"/>
    </source>
</evidence>
<evidence type="ECO:0000256" key="5">
    <source>
        <dbReference type="SAM" id="Coils"/>
    </source>
</evidence>
<dbReference type="Gene3D" id="3.30.40.10">
    <property type="entry name" value="Zinc/RING finger domain, C3HC4 (zinc finger)"/>
    <property type="match status" value="1"/>
</dbReference>
<feature type="domain" description="RING-type" evidence="6">
    <location>
        <begin position="90"/>
        <end position="130"/>
    </location>
</feature>
<protein>
    <submittedName>
        <fullName evidence="7">Oidioi.mRNA.OKI2018_I69.PAR.g12870.t1.cds</fullName>
    </submittedName>
</protein>
<feature type="coiled-coil region" evidence="5">
    <location>
        <begin position="4"/>
        <end position="59"/>
    </location>
</feature>
<reference evidence="7 8" key="1">
    <citation type="submission" date="2021-04" db="EMBL/GenBank/DDBJ databases">
        <authorList>
            <person name="Bliznina A."/>
        </authorList>
    </citation>
    <scope>NUCLEOTIDE SEQUENCE [LARGE SCALE GENOMIC DNA]</scope>
</reference>
<dbReference type="InterPro" id="IPR013083">
    <property type="entry name" value="Znf_RING/FYVE/PHD"/>
</dbReference>
<dbReference type="EMBL" id="OU015568">
    <property type="protein sequence ID" value="CAG5091130.1"/>
    <property type="molecule type" value="Genomic_DNA"/>
</dbReference>
<accession>A0ABN7S223</accession>
<dbReference type="PROSITE" id="PS50089">
    <property type="entry name" value="ZF_RING_2"/>
    <property type="match status" value="1"/>
</dbReference>
<evidence type="ECO:0000313" key="7">
    <source>
        <dbReference type="EMBL" id="CAG5091130.1"/>
    </source>
</evidence>
<dbReference type="Pfam" id="PF13920">
    <property type="entry name" value="zf-C3HC4_3"/>
    <property type="match status" value="1"/>
</dbReference>
<gene>
    <name evidence="7" type="ORF">OKIOD_LOCUS4428</name>
</gene>
<evidence type="ECO:0000313" key="8">
    <source>
        <dbReference type="Proteomes" id="UP001158576"/>
    </source>
</evidence>
<name>A0ABN7S223_OIKDI</name>
<dbReference type="Proteomes" id="UP001158576">
    <property type="component" value="Chromosome PAR"/>
</dbReference>
<keyword evidence="8" id="KW-1185">Reference proteome</keyword>
<keyword evidence="3" id="KW-0862">Zinc</keyword>
<proteinExistence type="predicted"/>